<dbReference type="EMBL" id="LKCW01000103">
    <property type="protein sequence ID" value="KPM39559.1"/>
    <property type="molecule type" value="Genomic_DNA"/>
</dbReference>
<proteinExistence type="predicted"/>
<dbReference type="OrthoDB" id="1731983at2759"/>
<keyword evidence="3" id="KW-1185">Reference proteome</keyword>
<reference evidence="2 3" key="1">
    <citation type="submission" date="2015-09" db="EMBL/GenBank/DDBJ databases">
        <title>Draft genome of a European isolate of the apple canker pathogen Neonectria ditissima.</title>
        <authorList>
            <person name="Gomez-Cortecero A."/>
            <person name="Harrison R.J."/>
            <person name="Armitage A.D."/>
        </authorList>
    </citation>
    <scope>NUCLEOTIDE SEQUENCE [LARGE SCALE GENOMIC DNA]</scope>
    <source>
        <strain evidence="2 3">R09/05</strain>
    </source>
</reference>
<comment type="caution">
    <text evidence="2">The sequence shown here is derived from an EMBL/GenBank/DDBJ whole genome shotgun (WGS) entry which is preliminary data.</text>
</comment>
<dbReference type="SUPFAM" id="SSF51735">
    <property type="entry name" value="NAD(P)-binding Rossmann-fold domains"/>
    <property type="match status" value="1"/>
</dbReference>
<dbReference type="PANTHER" id="PTHR32487:SF8">
    <property type="entry name" value="NAD-DEPENDENT EPIMERASE_DEHYDRATASE DOMAIN-CONTAINING PROTEIN"/>
    <property type="match status" value="1"/>
</dbReference>
<dbReference type="InterPro" id="IPR036291">
    <property type="entry name" value="NAD(P)-bd_dom_sf"/>
</dbReference>
<feature type="domain" description="PRISE-like Rossmann-fold" evidence="1">
    <location>
        <begin position="29"/>
        <end position="213"/>
    </location>
</feature>
<dbReference type="Proteomes" id="UP000050424">
    <property type="component" value="Unassembled WGS sequence"/>
</dbReference>
<gene>
    <name evidence="2" type="ORF">AK830_g6999</name>
</gene>
<sequence>MAAESQNVALVFGASGIGYAVAGHPFPPTPWKEDLPRVPEPFASDIFYYAQYDIVAKHAAQNSWKWSEIRPSYLPGFVPHYNGMNIALSLGLYLSFYRSQNGPHAICPFPGTAESWTALHTDSFQDLVARFHIFVSLKPEKSHGRSFNVGDGISVSWEMKWPAICGYFGLKGVGPPAEATEQVRGKEWLTAQKDSWLTWTQKNDLGARSIDDAWSDILATSLFMPIGIDYDLNASREIGFSESIEPGEGYLLAFERLREANLLP</sequence>
<protein>
    <recommendedName>
        <fullName evidence="1">PRISE-like Rossmann-fold domain-containing protein</fullName>
    </recommendedName>
</protein>
<dbReference type="Gene3D" id="3.40.50.720">
    <property type="entry name" value="NAD(P)-binding Rossmann-like Domain"/>
    <property type="match status" value="1"/>
</dbReference>
<organism evidence="2 3">
    <name type="scientific">Neonectria ditissima</name>
    <dbReference type="NCBI Taxonomy" id="78410"/>
    <lineage>
        <taxon>Eukaryota</taxon>
        <taxon>Fungi</taxon>
        <taxon>Dikarya</taxon>
        <taxon>Ascomycota</taxon>
        <taxon>Pezizomycotina</taxon>
        <taxon>Sordariomycetes</taxon>
        <taxon>Hypocreomycetidae</taxon>
        <taxon>Hypocreales</taxon>
        <taxon>Nectriaceae</taxon>
        <taxon>Neonectria</taxon>
    </lineage>
</organism>
<evidence type="ECO:0000259" key="1">
    <source>
        <dbReference type="Pfam" id="PF22917"/>
    </source>
</evidence>
<dbReference type="Pfam" id="PF22917">
    <property type="entry name" value="PRISE"/>
    <property type="match status" value="1"/>
</dbReference>
<dbReference type="AlphaFoldDB" id="A0A0P7BG89"/>
<evidence type="ECO:0000313" key="3">
    <source>
        <dbReference type="Proteomes" id="UP000050424"/>
    </source>
</evidence>
<dbReference type="STRING" id="78410.A0A0P7BG89"/>
<evidence type="ECO:0000313" key="2">
    <source>
        <dbReference type="EMBL" id="KPM39559.1"/>
    </source>
</evidence>
<dbReference type="InterPro" id="IPR055222">
    <property type="entry name" value="PRISE-like_Rossmann-fold"/>
</dbReference>
<name>A0A0P7BG89_9HYPO</name>
<dbReference type="PANTHER" id="PTHR32487">
    <property type="entry name" value="3-OXO-DELTA(4,5)-STEROID 5-BETA-REDUCTASE"/>
    <property type="match status" value="1"/>
</dbReference>
<accession>A0A0P7BG89</accession>